<accession>A0A1B2ESX0</accession>
<sequence length="67" mass="7768">MNGFVGIEVESRQNIVMDYSRREALTDIDGDRPVREAMLLTPSQERLRRRCTRDQAGAESPNERFRA</sequence>
<evidence type="ECO:0000313" key="2">
    <source>
        <dbReference type="EMBL" id="ANY82922.1"/>
    </source>
</evidence>
<dbReference type="KEGG" id="moc:BB934_32395"/>
<name>A0A1B2ESX0_9HYPH</name>
<geneLocation type="plasmid" evidence="2">
    <name>unnamed1</name>
</geneLocation>
<dbReference type="AlphaFoldDB" id="A0A1B2ESX0"/>
<protein>
    <submittedName>
        <fullName evidence="2">Uncharacterized protein</fullName>
    </submittedName>
</protein>
<keyword evidence="2" id="KW-0614">Plasmid</keyword>
<evidence type="ECO:0000256" key="1">
    <source>
        <dbReference type="SAM" id="MobiDB-lite"/>
    </source>
</evidence>
<gene>
    <name evidence="2" type="ORF">BB934_32395</name>
</gene>
<organism evidence="2">
    <name type="scientific">Microvirga ossetica</name>
    <dbReference type="NCBI Taxonomy" id="1882682"/>
    <lineage>
        <taxon>Bacteria</taxon>
        <taxon>Pseudomonadati</taxon>
        <taxon>Pseudomonadota</taxon>
        <taxon>Alphaproteobacteria</taxon>
        <taxon>Hyphomicrobiales</taxon>
        <taxon>Methylobacteriaceae</taxon>
        <taxon>Microvirga</taxon>
    </lineage>
</organism>
<reference evidence="2" key="1">
    <citation type="submission" date="2016-07" db="EMBL/GenBank/DDBJ databases">
        <title>Microvirga ossetica sp. nov. a new species of rhizobia isolated from root nodules of the legume species Vicia alpestris Steven originated from North Ossetia region in the Caucasus.</title>
        <authorList>
            <person name="Safronova V.I."/>
            <person name="Kuznetsova I.G."/>
            <person name="Sazanova A.L."/>
            <person name="Belimov A."/>
            <person name="Andronov E."/>
            <person name="Osledkin Y.S."/>
            <person name="Onishchuk O.P."/>
            <person name="Kurchak O.N."/>
            <person name="Shaposhnikov A.I."/>
            <person name="Willems A."/>
            <person name="Tikhonovich I.A."/>
        </authorList>
    </citation>
    <scope>NUCLEOTIDE SEQUENCE [LARGE SCALE GENOMIC DNA]</scope>
    <source>
        <strain evidence="2">V5/3M</strain>
        <plasmid evidence="2">unnamed1</plasmid>
    </source>
</reference>
<dbReference type="EMBL" id="CP016617">
    <property type="protein sequence ID" value="ANY82922.1"/>
    <property type="molecule type" value="Genomic_DNA"/>
</dbReference>
<feature type="region of interest" description="Disordered" evidence="1">
    <location>
        <begin position="46"/>
        <end position="67"/>
    </location>
</feature>
<proteinExistence type="predicted"/>